<reference evidence="1" key="1">
    <citation type="submission" date="2014-11" db="EMBL/GenBank/DDBJ databases">
        <authorList>
            <person name="Amaro Gonzalez C."/>
        </authorList>
    </citation>
    <scope>NUCLEOTIDE SEQUENCE</scope>
</reference>
<organism evidence="1">
    <name type="scientific">Anguilla anguilla</name>
    <name type="common">European freshwater eel</name>
    <name type="synonym">Muraena anguilla</name>
    <dbReference type="NCBI Taxonomy" id="7936"/>
    <lineage>
        <taxon>Eukaryota</taxon>
        <taxon>Metazoa</taxon>
        <taxon>Chordata</taxon>
        <taxon>Craniata</taxon>
        <taxon>Vertebrata</taxon>
        <taxon>Euteleostomi</taxon>
        <taxon>Actinopterygii</taxon>
        <taxon>Neopterygii</taxon>
        <taxon>Teleostei</taxon>
        <taxon>Anguilliformes</taxon>
        <taxon>Anguillidae</taxon>
        <taxon>Anguilla</taxon>
    </lineage>
</organism>
<protein>
    <submittedName>
        <fullName evidence="1">Uncharacterized protein</fullName>
    </submittedName>
</protein>
<dbReference type="EMBL" id="GBXM01054289">
    <property type="protein sequence ID" value="JAH54288.1"/>
    <property type="molecule type" value="Transcribed_RNA"/>
</dbReference>
<reference evidence="1" key="2">
    <citation type="journal article" date="2015" name="Fish Shellfish Immunol.">
        <title>Early steps in the European eel (Anguilla anguilla)-Vibrio vulnificus interaction in the gills: Role of the RtxA13 toxin.</title>
        <authorList>
            <person name="Callol A."/>
            <person name="Pajuelo D."/>
            <person name="Ebbesson L."/>
            <person name="Teles M."/>
            <person name="MacKenzie S."/>
            <person name="Amaro C."/>
        </authorList>
    </citation>
    <scope>NUCLEOTIDE SEQUENCE</scope>
</reference>
<name>A0A0E9PV91_ANGAN</name>
<proteinExistence type="predicted"/>
<dbReference type="AlphaFoldDB" id="A0A0E9PV91"/>
<accession>A0A0E9PV91</accession>
<sequence length="34" mass="3898">MSPNLSLHKLVYHNNLFPSLKIDFHLPLSHSLAL</sequence>
<dbReference type="EMBL" id="GBXM01100041">
    <property type="protein sequence ID" value="JAH08536.1"/>
    <property type="molecule type" value="Transcribed_RNA"/>
</dbReference>
<evidence type="ECO:0000313" key="1">
    <source>
        <dbReference type="EMBL" id="JAH08536.1"/>
    </source>
</evidence>